<dbReference type="InterPro" id="IPR029752">
    <property type="entry name" value="D-isomer_DH_CS1"/>
</dbReference>
<evidence type="ECO:0000256" key="4">
    <source>
        <dbReference type="ARBA" id="ARBA00023027"/>
    </source>
</evidence>
<dbReference type="SUPFAM" id="SSF51735">
    <property type="entry name" value="NAD(P)-binding Rossmann-fold domains"/>
    <property type="match status" value="1"/>
</dbReference>
<dbReference type="PROSITE" id="PS00065">
    <property type="entry name" value="D_2_HYDROXYACID_DH_1"/>
    <property type="match status" value="1"/>
</dbReference>
<dbReference type="Pfam" id="PF00389">
    <property type="entry name" value="2-Hacid_dh"/>
    <property type="match status" value="1"/>
</dbReference>
<feature type="domain" description="D-isomer specific 2-hydroxyacid dehydrogenase catalytic" evidence="6">
    <location>
        <begin position="24"/>
        <end position="301"/>
    </location>
</feature>
<dbReference type="Pfam" id="PF02826">
    <property type="entry name" value="2-Hacid_dh_C"/>
    <property type="match status" value="1"/>
</dbReference>
<dbReference type="RefSeq" id="WP_231956488.1">
    <property type="nucleotide sequence ID" value="NZ_CP132484.1"/>
</dbReference>
<name>A0ABD7ZD39_LACZE</name>
<evidence type="ECO:0000313" key="9">
    <source>
        <dbReference type="Proteomes" id="UP001229832"/>
    </source>
</evidence>
<dbReference type="CDD" id="cd12172">
    <property type="entry name" value="PGDH_like_2"/>
    <property type="match status" value="1"/>
</dbReference>
<dbReference type="InterPro" id="IPR006139">
    <property type="entry name" value="D-isomer_2_OHA_DH_cat_dom"/>
</dbReference>
<feature type="domain" description="D-isomer specific 2-hydroxyacid dehydrogenase NAD-binding" evidence="7">
    <location>
        <begin position="109"/>
        <end position="281"/>
    </location>
</feature>
<dbReference type="PANTHER" id="PTHR42789">
    <property type="entry name" value="D-ISOMER SPECIFIC 2-HYDROXYACID DEHYDROGENASE FAMILY PROTEIN (AFU_ORTHOLOGUE AFUA_6G10090)"/>
    <property type="match status" value="1"/>
</dbReference>
<evidence type="ECO:0000256" key="3">
    <source>
        <dbReference type="ARBA" id="ARBA00023002"/>
    </source>
</evidence>
<dbReference type="InterPro" id="IPR006140">
    <property type="entry name" value="D-isomer_DH_NAD-bd"/>
</dbReference>
<dbReference type="EMBL" id="CP132485">
    <property type="protein sequence ID" value="WLV85044.1"/>
    <property type="molecule type" value="Genomic_DNA"/>
</dbReference>
<dbReference type="InterPro" id="IPR029753">
    <property type="entry name" value="D-isomer_DH_CS"/>
</dbReference>
<evidence type="ECO:0000256" key="2">
    <source>
        <dbReference type="ARBA" id="ARBA00022605"/>
    </source>
</evidence>
<organism evidence="8 9">
    <name type="scientific">Lacticaseibacillus zeae subsp. silagei</name>
    <dbReference type="NCBI Taxonomy" id="3068307"/>
    <lineage>
        <taxon>Bacteria</taxon>
        <taxon>Bacillati</taxon>
        <taxon>Bacillota</taxon>
        <taxon>Bacilli</taxon>
        <taxon>Lactobacillales</taxon>
        <taxon>Lactobacillaceae</taxon>
        <taxon>Lacticaseibacillus</taxon>
    </lineage>
</organism>
<protein>
    <submittedName>
        <fullName evidence="8">Phosphoglycerate dehydrogenase</fullName>
    </submittedName>
</protein>
<evidence type="ECO:0000256" key="1">
    <source>
        <dbReference type="ARBA" id="ARBA00005854"/>
    </source>
</evidence>
<gene>
    <name evidence="8" type="ORF">LACZS2_002002</name>
</gene>
<evidence type="ECO:0000259" key="6">
    <source>
        <dbReference type="Pfam" id="PF00389"/>
    </source>
</evidence>
<evidence type="ECO:0000313" key="8">
    <source>
        <dbReference type="EMBL" id="WLV85044.1"/>
    </source>
</evidence>
<keyword evidence="4" id="KW-0520">NAD</keyword>
<dbReference type="InterPro" id="IPR050857">
    <property type="entry name" value="D-2-hydroxyacid_DH"/>
</dbReference>
<dbReference type="InterPro" id="IPR036291">
    <property type="entry name" value="NAD(P)-bd_dom_sf"/>
</dbReference>
<evidence type="ECO:0000259" key="7">
    <source>
        <dbReference type="Pfam" id="PF02826"/>
    </source>
</evidence>
<keyword evidence="9" id="KW-1185">Reference proteome</keyword>
<dbReference type="Gene3D" id="3.40.50.720">
    <property type="entry name" value="NAD(P)-binding Rossmann-like Domain"/>
    <property type="match status" value="2"/>
</dbReference>
<dbReference type="PROSITE" id="PS00671">
    <property type="entry name" value="D_2_HYDROXYACID_DH_3"/>
    <property type="match status" value="1"/>
</dbReference>
<dbReference type="GO" id="GO:0008652">
    <property type="term" value="P:amino acid biosynthetic process"/>
    <property type="evidence" value="ECO:0007669"/>
    <property type="project" value="UniProtKB-KW"/>
</dbReference>
<evidence type="ECO:0000256" key="5">
    <source>
        <dbReference type="RuleBase" id="RU003719"/>
    </source>
</evidence>
<sequence length="315" mass="34610">MLITPRSFGKYDDEPFRIMKVRGVKIVENETGSVLSERQMIDRVADVDGIIAGVDPLNEEVLKHAKNLRAIAKYGVGTDNIDLGYCKKHGIAVSITKNANRNAVADYTFALMLNVARRVTEINNGCKQGDWSKKVALDVFGKKLGVIGLGAIGRGVIHRAEGFDMQIYGYDVFHDDVFVEDNQVRFTDVETIFKECDFITLHVPLIPSTENLVNAEMLSKAKKNLVIVNAARGGIINDDDLYNALKNKQIFGAGLDVFQTKDPQHSKLLQLPNCIVGSHTAASSQGAVNSMSLRAVSNLMRDLNSSVEQEDNVAV</sequence>
<proteinExistence type="inferred from homology"/>
<dbReference type="PROSITE" id="PS00670">
    <property type="entry name" value="D_2_HYDROXYACID_DH_2"/>
    <property type="match status" value="1"/>
</dbReference>
<reference evidence="8 9" key="1">
    <citation type="submission" date="2023-08" db="EMBL/GenBank/DDBJ databases">
        <authorList>
            <person name="Buchebner-Jance M."/>
        </authorList>
    </citation>
    <scope>NUCLEOTIDE SEQUENCE [LARGE SCALE GENOMIC DNA]</scope>
    <source>
        <strain evidence="8 9">NCIMB 15475</strain>
    </source>
</reference>
<accession>A0ABD7ZD39</accession>
<keyword evidence="2" id="KW-0028">Amino-acid biosynthesis</keyword>
<dbReference type="Proteomes" id="UP001229832">
    <property type="component" value="Chromosome"/>
</dbReference>
<keyword evidence="3 5" id="KW-0560">Oxidoreductase</keyword>
<comment type="similarity">
    <text evidence="1 5">Belongs to the D-isomer specific 2-hydroxyacid dehydrogenase family.</text>
</comment>
<dbReference type="AlphaFoldDB" id="A0ABD7ZD39"/>
<dbReference type="PANTHER" id="PTHR42789:SF1">
    <property type="entry name" value="D-ISOMER SPECIFIC 2-HYDROXYACID DEHYDROGENASE FAMILY PROTEIN (AFU_ORTHOLOGUE AFUA_6G10090)"/>
    <property type="match status" value="1"/>
</dbReference>
<dbReference type="GO" id="GO:0016616">
    <property type="term" value="F:oxidoreductase activity, acting on the CH-OH group of donors, NAD or NADP as acceptor"/>
    <property type="evidence" value="ECO:0007669"/>
    <property type="project" value="UniProtKB-ARBA"/>
</dbReference>
<dbReference type="GeneID" id="93269674"/>
<dbReference type="SUPFAM" id="SSF52283">
    <property type="entry name" value="Formate/glycerate dehydrogenase catalytic domain-like"/>
    <property type="match status" value="1"/>
</dbReference>